<dbReference type="InterPro" id="IPR026444">
    <property type="entry name" value="Secre_tail"/>
</dbReference>
<dbReference type="PANTHER" id="PTHR42970:SF1">
    <property type="entry name" value="PECTATE LYASE C-RELATED"/>
    <property type="match status" value="1"/>
</dbReference>
<dbReference type="PANTHER" id="PTHR42970">
    <property type="entry name" value="PECTATE LYASE C-RELATED"/>
    <property type="match status" value="1"/>
</dbReference>
<comment type="caution">
    <text evidence="7">The sequence shown here is derived from an EMBL/GenBank/DDBJ whole genome shotgun (WGS) entry which is preliminary data.</text>
</comment>
<evidence type="ECO:0000259" key="6">
    <source>
        <dbReference type="Pfam" id="PF18962"/>
    </source>
</evidence>
<dbReference type="Pfam" id="PF18962">
    <property type="entry name" value="Por_Secre_tail"/>
    <property type="match status" value="1"/>
</dbReference>
<keyword evidence="4" id="KW-0732">Signal</keyword>
<name>A0ABX1HC95_9BACT</name>
<dbReference type="GO" id="GO:0016829">
    <property type="term" value="F:lyase activity"/>
    <property type="evidence" value="ECO:0007669"/>
    <property type="project" value="UniProtKB-KW"/>
</dbReference>
<gene>
    <name evidence="7" type="ORF">HBN54_000073</name>
</gene>
<evidence type="ECO:0000313" key="7">
    <source>
        <dbReference type="EMBL" id="NKI87494.1"/>
    </source>
</evidence>
<dbReference type="InterPro" id="IPR012334">
    <property type="entry name" value="Pectin_lyas_fold"/>
</dbReference>
<evidence type="ECO:0000259" key="5">
    <source>
        <dbReference type="Pfam" id="PF00544"/>
    </source>
</evidence>
<feature type="signal peptide" evidence="4">
    <location>
        <begin position="1"/>
        <end position="41"/>
    </location>
</feature>
<evidence type="ECO:0000256" key="3">
    <source>
        <dbReference type="ARBA" id="ARBA00023239"/>
    </source>
</evidence>
<feature type="domain" description="Secretion system C-terminal sorting" evidence="6">
    <location>
        <begin position="516"/>
        <end position="586"/>
    </location>
</feature>
<dbReference type="Proteomes" id="UP000717634">
    <property type="component" value="Unassembled WGS sequence"/>
</dbReference>
<keyword evidence="2" id="KW-0325">Glycoprotein</keyword>
<keyword evidence="1" id="KW-0479">Metal-binding</keyword>
<dbReference type="NCBIfam" id="TIGR04183">
    <property type="entry name" value="Por_Secre_tail"/>
    <property type="match status" value="1"/>
</dbReference>
<reference evidence="7 8" key="1">
    <citation type="submission" date="2020-03" db="EMBL/GenBank/DDBJ databases">
        <title>Genomic Encyclopedia of Type Strains, Phase IV (KMG-V): Genome sequencing to study the core and pangenomes of soil and plant-associated prokaryotes.</title>
        <authorList>
            <person name="Whitman W."/>
        </authorList>
    </citation>
    <scope>NUCLEOTIDE SEQUENCE [LARGE SCALE GENOMIC DNA]</scope>
    <source>
        <strain evidence="7 8">1B</strain>
    </source>
</reference>
<dbReference type="InterPro" id="IPR052063">
    <property type="entry name" value="Polysaccharide_Lyase_1"/>
</dbReference>
<dbReference type="SUPFAM" id="SSF51126">
    <property type="entry name" value="Pectin lyase-like"/>
    <property type="match status" value="1"/>
</dbReference>
<evidence type="ECO:0000313" key="8">
    <source>
        <dbReference type="Proteomes" id="UP000717634"/>
    </source>
</evidence>
<dbReference type="EMBL" id="JAAVTK010000001">
    <property type="protein sequence ID" value="NKI87494.1"/>
    <property type="molecule type" value="Genomic_DNA"/>
</dbReference>
<keyword evidence="3 7" id="KW-0456">Lyase</keyword>
<dbReference type="Pfam" id="PF00544">
    <property type="entry name" value="Pectate_lyase_4"/>
    <property type="match status" value="1"/>
</dbReference>
<feature type="domain" description="Pectate lyase" evidence="5">
    <location>
        <begin position="29"/>
        <end position="272"/>
    </location>
</feature>
<evidence type="ECO:0000256" key="4">
    <source>
        <dbReference type="SAM" id="SignalP"/>
    </source>
</evidence>
<keyword evidence="8" id="KW-1185">Reference proteome</keyword>
<dbReference type="Gene3D" id="2.160.20.10">
    <property type="entry name" value="Single-stranded right-handed beta-helix, Pectin lyase-like"/>
    <property type="match status" value="1"/>
</dbReference>
<evidence type="ECO:0000256" key="2">
    <source>
        <dbReference type="ARBA" id="ARBA00023180"/>
    </source>
</evidence>
<sequence length="590" mass="62809">MNLFSAPFSSLRVAAGRPAARVGLSLVALVAGLAASAPVQAQQLSFPGVEGAGRFTSGGRGRTATPTTVYEVTSLADTNTPGTLRYAVSQPATAALYRTIVFRVCGTIHLTARLSIPRNTTIAGQTAPGDGICLADRQVQVTGDNVIVRFVRFRLGDRYPQQTGIGQTNGNGDEDAFDGIDRKNMVVDHCTMSWSEDEAFTFYGAATDSMTLQWNLISEPLNYSYHFETGDADYERHGYGGIWGGRRASFHHNLFAHVNSRAPRWNGTRYGAAIGSENCDFRNNVIYDWGSNNAYGGEGGNYNMVNNYYKWGPSTSGRSKTVNPYKQTTAPLLPYAQIYLAGNYVDGSAIVTNANWKGATMQGGTLADTVQSKALTPFNIAPLNTQTAVAAYSSVLQGVGCILPVRDAIDQRIITEVQNRTGGLIDVQGGFPAHTPIATSQVAWPVLSCGPAPADSDHDGMTDAYELANGLNPNNAADRQGIAANGYTNLENYLNGIVAVATATRPTGAVVEPLHLFPNPAAELLTVEHPKSTAEARLTVYNFVGQRVAMLTPAVGGVSTSVSLGNLAKGNYLLVYTDANVSLTAKCAHE</sequence>
<organism evidence="7 8">
    <name type="scientific">Hymenobacter artigasi</name>
    <dbReference type="NCBI Taxonomy" id="2719616"/>
    <lineage>
        <taxon>Bacteria</taxon>
        <taxon>Pseudomonadati</taxon>
        <taxon>Bacteroidota</taxon>
        <taxon>Cytophagia</taxon>
        <taxon>Cytophagales</taxon>
        <taxon>Hymenobacteraceae</taxon>
        <taxon>Hymenobacter</taxon>
    </lineage>
</organism>
<dbReference type="RefSeq" id="WP_168671166.1">
    <property type="nucleotide sequence ID" value="NZ_JAAVTK010000001.1"/>
</dbReference>
<accession>A0ABX1HC95</accession>
<dbReference type="InterPro" id="IPR011050">
    <property type="entry name" value="Pectin_lyase_fold/virulence"/>
</dbReference>
<dbReference type="InterPro" id="IPR002022">
    <property type="entry name" value="Pec_lyase"/>
</dbReference>
<feature type="chain" id="PRO_5046168073" evidence="4">
    <location>
        <begin position="42"/>
        <end position="590"/>
    </location>
</feature>
<proteinExistence type="predicted"/>
<evidence type="ECO:0000256" key="1">
    <source>
        <dbReference type="ARBA" id="ARBA00022723"/>
    </source>
</evidence>
<protein>
    <submittedName>
        <fullName evidence="7">Pectate lyase</fullName>
    </submittedName>
</protein>